<evidence type="ECO:0000313" key="2">
    <source>
        <dbReference type="EMBL" id="CVI61000.1"/>
    </source>
</evidence>
<sequence length="426" mass="45182">MTDISENTWKELDADNTSNPPAGLPPGTDANKMYPVVHAMMGATKREYTQSNPVYTSTGTAESRVYNLTFTGGIQTPAPIGKTIKFNPNFSNVAGVHSLNINGQVYSLKRANGTSDLIAGDIQVGYPVEITCLSNGQFNLQNSINIDDNRLPTTLAGKTFFSAVTVSAGGVLVTGNSTITGKLNITDGATIVGSTTVDGQRVLTLADVGSGKGLDADKLDGQEGTFYLSRANHTGTQPVSTITGLDTVLTAKVSKAGDTMTGNLVLSNGSNPTPITFNAANGSITAGGLVHIQSSGTNASVLEMRAPANASAIIDFSPNGYGGDFVWRINAHPDTASFDIIHTGTHRFRLRNDGAIWNSYSGWLHDKFADRGAQIQHNSGVWEFGSIDPNYNDRTTDAPNPWVLVGLRSARGTNVINMRAIWLRNN</sequence>
<accession>A0A1S7U2U3</accession>
<dbReference type="RefSeq" id="WP_137396263.1">
    <property type="nucleotide sequence ID" value="NZ_LT009776.1"/>
</dbReference>
<dbReference type="AlphaFoldDB" id="A0A1S7U2U3"/>
<comment type="caution">
    <text evidence="2">The sequence shown here is derived from an EMBL/GenBank/DDBJ whole genome shotgun (WGS) entry which is preliminary data.</text>
</comment>
<keyword evidence="3" id="KW-1185">Reference proteome</keyword>
<protein>
    <submittedName>
        <fullName evidence="2">Uncharacterized protein</fullName>
    </submittedName>
</protein>
<feature type="region of interest" description="Disordered" evidence="1">
    <location>
        <begin position="1"/>
        <end position="31"/>
    </location>
</feature>
<proteinExistence type="predicted"/>
<evidence type="ECO:0000313" key="3">
    <source>
        <dbReference type="Proteomes" id="UP000192140"/>
    </source>
</evidence>
<gene>
    <name evidence="2" type="ORF">AGR7A_Lc140055</name>
</gene>
<dbReference type="Proteomes" id="UP000192140">
    <property type="component" value="Unassembled WGS sequence"/>
</dbReference>
<dbReference type="EMBL" id="FCNP01000035">
    <property type="protein sequence ID" value="CVI61000.1"/>
    <property type="molecule type" value="Genomic_DNA"/>
</dbReference>
<name>A0A1S7U2U3_9HYPH</name>
<organism evidence="2 3">
    <name type="scientific">Agrobacterium deltaense NCPPB 1641</name>
    <dbReference type="NCBI Taxonomy" id="1183425"/>
    <lineage>
        <taxon>Bacteria</taxon>
        <taxon>Pseudomonadati</taxon>
        <taxon>Pseudomonadota</taxon>
        <taxon>Alphaproteobacteria</taxon>
        <taxon>Hyphomicrobiales</taxon>
        <taxon>Rhizobiaceae</taxon>
        <taxon>Rhizobium/Agrobacterium group</taxon>
        <taxon>Agrobacterium</taxon>
    </lineage>
</organism>
<reference evidence="2" key="1">
    <citation type="submission" date="2016-01" db="EMBL/GenBank/DDBJ databases">
        <authorList>
            <person name="Regsiter A."/>
            <person name="william w."/>
        </authorList>
    </citation>
    <scope>NUCLEOTIDE SEQUENCE</scope>
    <source>
        <strain evidence="2">NCPPB 1641</strain>
    </source>
</reference>
<evidence type="ECO:0000256" key="1">
    <source>
        <dbReference type="SAM" id="MobiDB-lite"/>
    </source>
</evidence>